<feature type="region of interest" description="Disordered" evidence="1">
    <location>
        <begin position="1"/>
        <end position="29"/>
    </location>
</feature>
<accession>A0A6J5RB06</accession>
<protein>
    <submittedName>
        <fullName evidence="2">Uncharacterized protein</fullName>
    </submittedName>
</protein>
<gene>
    <name evidence="2" type="ORF">UFOVP1246_14</name>
</gene>
<reference evidence="2" key="1">
    <citation type="submission" date="2020-05" db="EMBL/GenBank/DDBJ databases">
        <authorList>
            <person name="Chiriac C."/>
            <person name="Salcher M."/>
            <person name="Ghai R."/>
            <person name="Kavagutti S V."/>
        </authorList>
    </citation>
    <scope>NUCLEOTIDE SEQUENCE</scope>
</reference>
<sequence>MTTEERPKRKRIEATPAPKRRRPAKSTDELQEHNDLLKGMSSPAQLVASRHGMYTLSTVAKLVGRTPVTVRRWLRYEECPKPSHTVPYNAYEMQLFTDDDVALLKEWADAMRPGPKRVTSMRTVRRRPNQPFFREAETKSRYYNTTKTLLPRKETPVEYWAKQRGMEVIEEKRFTGTNTVTVQRMVPIDANRRIVEPNVAKKPRKLERRKVDG</sequence>
<proteinExistence type="predicted"/>
<evidence type="ECO:0000256" key="1">
    <source>
        <dbReference type="SAM" id="MobiDB-lite"/>
    </source>
</evidence>
<dbReference type="EMBL" id="LR797193">
    <property type="protein sequence ID" value="CAB4192972.1"/>
    <property type="molecule type" value="Genomic_DNA"/>
</dbReference>
<organism evidence="2">
    <name type="scientific">uncultured Caudovirales phage</name>
    <dbReference type="NCBI Taxonomy" id="2100421"/>
    <lineage>
        <taxon>Viruses</taxon>
        <taxon>Duplodnaviria</taxon>
        <taxon>Heunggongvirae</taxon>
        <taxon>Uroviricota</taxon>
        <taxon>Caudoviricetes</taxon>
        <taxon>Peduoviridae</taxon>
        <taxon>Maltschvirus</taxon>
        <taxon>Maltschvirus maltsch</taxon>
    </lineage>
</organism>
<name>A0A6J5RB06_9CAUD</name>
<evidence type="ECO:0000313" key="2">
    <source>
        <dbReference type="EMBL" id="CAB4192972.1"/>
    </source>
</evidence>